<reference evidence="2" key="1">
    <citation type="journal article" date="2022" name="Proc. Natl. Acad. Sci. U.S.A.">
        <title>Life cycle and functional genomics of the unicellular red alga Galdieria for elucidating algal and plant evolution and industrial use.</title>
        <authorList>
            <person name="Hirooka S."/>
            <person name="Itabashi T."/>
            <person name="Ichinose T.M."/>
            <person name="Onuma R."/>
            <person name="Fujiwara T."/>
            <person name="Yamashita S."/>
            <person name="Jong L.W."/>
            <person name="Tomita R."/>
            <person name="Iwane A.H."/>
            <person name="Miyagishima S.Y."/>
        </authorList>
    </citation>
    <scope>NUCLEOTIDE SEQUENCE</scope>
    <source>
        <strain evidence="2">NBRC 102759</strain>
    </source>
</reference>
<feature type="transmembrane region" description="Helical" evidence="1">
    <location>
        <begin position="288"/>
        <end position="312"/>
    </location>
</feature>
<protein>
    <recommendedName>
        <fullName evidence="4">Phosphatidate cytidylyltransferase</fullName>
    </recommendedName>
</protein>
<feature type="transmembrane region" description="Helical" evidence="1">
    <location>
        <begin position="200"/>
        <end position="219"/>
    </location>
</feature>
<proteinExistence type="predicted"/>
<sequence>MLDLPRKRERVPLLDDRVSTSPCFVCATNFIKEHRPHKNTSILRVSTVSIKHRDNLCYERTTKRGLGKFPFRLNMLLMDSCTCTTSIIHSFFLSRELVFDRKDVVIACADLIGATIWILFWQWMASKDWIERTISRKIVHMTCTPLFVLTWPLFTDLSGSRWVACIVPLLMGFRLWIAGKGWSGDTISKIVSRKGSTEEALKGPLYYVIVTFLVTLFLWKDSPLGIVALMQLCLGDGFAEVIGRRWGKSLTWPFCRDKSVIGTFAFSIAGFLASYFALVYFKSVGTKFLGAGELSIFSLLVVTLTCSAVELVNFLDDNFSVPFMAVLIGSLLLRNN</sequence>
<keyword evidence="3" id="KW-1185">Reference proteome</keyword>
<dbReference type="EMBL" id="BQMJ01000013">
    <property type="protein sequence ID" value="GJQ10080.1"/>
    <property type="molecule type" value="Genomic_DNA"/>
</dbReference>
<accession>A0A9C7PT56</accession>
<organism evidence="2 3">
    <name type="scientific">Galdieria partita</name>
    <dbReference type="NCBI Taxonomy" id="83374"/>
    <lineage>
        <taxon>Eukaryota</taxon>
        <taxon>Rhodophyta</taxon>
        <taxon>Bangiophyceae</taxon>
        <taxon>Galdieriales</taxon>
        <taxon>Galdieriaceae</taxon>
        <taxon>Galdieria</taxon>
    </lineage>
</organism>
<gene>
    <name evidence="2" type="ORF">GpartN1_g1871.t1</name>
</gene>
<dbReference type="PANTHER" id="PTHR31303:SF1">
    <property type="entry name" value="CTP-DEPENDENT DIACYLGLYCEROL KINASE 1"/>
    <property type="match status" value="1"/>
</dbReference>
<comment type="caution">
    <text evidence="2">The sequence shown here is derived from an EMBL/GenBank/DDBJ whole genome shotgun (WGS) entry which is preliminary data.</text>
</comment>
<evidence type="ECO:0000256" key="1">
    <source>
        <dbReference type="SAM" id="Phobius"/>
    </source>
</evidence>
<feature type="transmembrane region" description="Helical" evidence="1">
    <location>
        <begin position="160"/>
        <end position="179"/>
    </location>
</feature>
<dbReference type="Proteomes" id="UP001061958">
    <property type="component" value="Unassembled WGS sequence"/>
</dbReference>
<dbReference type="GO" id="GO:0004143">
    <property type="term" value="F:ATP-dependent diacylglycerol kinase activity"/>
    <property type="evidence" value="ECO:0007669"/>
    <property type="project" value="InterPro"/>
</dbReference>
<keyword evidence="1" id="KW-1133">Transmembrane helix</keyword>
<keyword evidence="1" id="KW-0472">Membrane</keyword>
<dbReference type="PANTHER" id="PTHR31303">
    <property type="entry name" value="CTP-DEPENDENT DIACYLGLYCEROL KINASE 1"/>
    <property type="match status" value="1"/>
</dbReference>
<dbReference type="AlphaFoldDB" id="A0A9C7PT56"/>
<dbReference type="InterPro" id="IPR037997">
    <property type="entry name" value="Dgk1-like"/>
</dbReference>
<evidence type="ECO:0008006" key="4">
    <source>
        <dbReference type="Google" id="ProtNLM"/>
    </source>
</evidence>
<feature type="transmembrane region" description="Helical" evidence="1">
    <location>
        <begin position="260"/>
        <end position="281"/>
    </location>
</feature>
<dbReference type="OrthoDB" id="5673at2759"/>
<evidence type="ECO:0000313" key="3">
    <source>
        <dbReference type="Proteomes" id="UP001061958"/>
    </source>
</evidence>
<feature type="transmembrane region" description="Helical" evidence="1">
    <location>
        <begin position="137"/>
        <end position="154"/>
    </location>
</feature>
<name>A0A9C7PT56_9RHOD</name>
<keyword evidence="1" id="KW-0812">Transmembrane</keyword>
<feature type="transmembrane region" description="Helical" evidence="1">
    <location>
        <begin position="73"/>
        <end position="92"/>
    </location>
</feature>
<reference evidence="2" key="2">
    <citation type="submission" date="2022-01" db="EMBL/GenBank/DDBJ databases">
        <authorList>
            <person name="Hirooka S."/>
            <person name="Miyagishima S.Y."/>
        </authorList>
    </citation>
    <scope>NUCLEOTIDE SEQUENCE</scope>
    <source>
        <strain evidence="2">NBRC 102759</strain>
    </source>
</reference>
<feature type="transmembrane region" description="Helical" evidence="1">
    <location>
        <begin position="104"/>
        <end position="125"/>
    </location>
</feature>
<evidence type="ECO:0000313" key="2">
    <source>
        <dbReference type="EMBL" id="GJQ10080.1"/>
    </source>
</evidence>